<keyword evidence="1" id="KW-0732">Signal</keyword>
<evidence type="ECO:0000256" key="1">
    <source>
        <dbReference type="SAM" id="SignalP"/>
    </source>
</evidence>
<proteinExistence type="predicted"/>
<gene>
    <name evidence="2" type="ORF">dnm_000620</name>
</gene>
<dbReference type="RefSeq" id="WP_207680707.1">
    <property type="nucleotide sequence ID" value="NZ_CP061800.1"/>
</dbReference>
<dbReference type="Proteomes" id="UP000663722">
    <property type="component" value="Chromosome"/>
</dbReference>
<sequence>MKKAIVLTIIVLFSLLNVGTLLAAEWSDGSDGAIYYNGGNVGIGLNTPEYRLSVLDKLFILGNHPELIIAGTDRKMEWRLYSRGPYFKIYAYDPINETGTPNNPAIIAVPSGEIGIGTGLAALTEKLEVNGTVKATAFFGQSHLF</sequence>
<dbReference type="KEGG" id="dmm:dnm_000620"/>
<feature type="signal peptide" evidence="1">
    <location>
        <begin position="1"/>
        <end position="23"/>
    </location>
</feature>
<dbReference type="AlphaFoldDB" id="A0A975BFF5"/>
<protein>
    <submittedName>
        <fullName evidence="2">Uncharacterized protein</fullName>
    </submittedName>
</protein>
<accession>A0A975BFF5</accession>
<name>A0A975BFF5_9BACT</name>
<feature type="chain" id="PRO_5037814177" evidence="1">
    <location>
        <begin position="24"/>
        <end position="145"/>
    </location>
</feature>
<evidence type="ECO:0000313" key="3">
    <source>
        <dbReference type="Proteomes" id="UP000663722"/>
    </source>
</evidence>
<reference evidence="2" key="1">
    <citation type="journal article" date="2021" name="Microb. Physiol.">
        <title>Proteogenomic Insights into the Physiology of Marine, Sulfate-Reducing, Filamentous Desulfonema limicola and Desulfonema magnum.</title>
        <authorList>
            <person name="Schnaars V."/>
            <person name="Wohlbrand L."/>
            <person name="Scheve S."/>
            <person name="Hinrichs C."/>
            <person name="Reinhardt R."/>
            <person name="Rabus R."/>
        </authorList>
    </citation>
    <scope>NUCLEOTIDE SEQUENCE</scope>
    <source>
        <strain evidence="2">4be13</strain>
    </source>
</reference>
<dbReference type="EMBL" id="CP061800">
    <property type="protein sequence ID" value="QTA84070.1"/>
    <property type="molecule type" value="Genomic_DNA"/>
</dbReference>
<keyword evidence="3" id="KW-1185">Reference proteome</keyword>
<evidence type="ECO:0000313" key="2">
    <source>
        <dbReference type="EMBL" id="QTA84070.1"/>
    </source>
</evidence>
<organism evidence="2 3">
    <name type="scientific">Desulfonema magnum</name>
    <dbReference type="NCBI Taxonomy" id="45655"/>
    <lineage>
        <taxon>Bacteria</taxon>
        <taxon>Pseudomonadati</taxon>
        <taxon>Thermodesulfobacteriota</taxon>
        <taxon>Desulfobacteria</taxon>
        <taxon>Desulfobacterales</taxon>
        <taxon>Desulfococcaceae</taxon>
        <taxon>Desulfonema</taxon>
    </lineage>
</organism>